<dbReference type="EMBL" id="WHNZ01000007">
    <property type="protein sequence ID" value="NOU98675.1"/>
    <property type="molecule type" value="Genomic_DNA"/>
</dbReference>
<reference evidence="2 3" key="1">
    <citation type="submission" date="2019-10" db="EMBL/GenBank/DDBJ databases">
        <title>Description of Paenibacillus pedi sp. nov.</title>
        <authorList>
            <person name="Carlier A."/>
            <person name="Qi S."/>
        </authorList>
    </citation>
    <scope>NUCLEOTIDE SEQUENCE [LARGE SCALE GENOMIC DNA]</scope>
    <source>
        <strain evidence="2 3">LMG 31457</strain>
    </source>
</reference>
<keyword evidence="1" id="KW-0812">Transmembrane</keyword>
<sequence>MRERINVIGALFIIVSGLIYTIERATVYIAGNITLAGFYAGRMSGVVPDPRMPAFSDNIFAPIFLLIGIIIIGVALFKRKLFDYANVKR</sequence>
<dbReference type="Proteomes" id="UP000618579">
    <property type="component" value="Unassembled WGS sequence"/>
</dbReference>
<feature type="transmembrane region" description="Helical" evidence="1">
    <location>
        <begin position="59"/>
        <end position="77"/>
    </location>
</feature>
<evidence type="ECO:0000256" key="1">
    <source>
        <dbReference type="SAM" id="Phobius"/>
    </source>
</evidence>
<keyword evidence="1" id="KW-1133">Transmembrane helix</keyword>
<comment type="caution">
    <text evidence="2">The sequence shown here is derived from an EMBL/GenBank/DDBJ whole genome shotgun (WGS) entry which is preliminary data.</text>
</comment>
<organism evidence="2 3">
    <name type="scientific">Paenibacillus planticolens</name>
    <dbReference type="NCBI Taxonomy" id="2654976"/>
    <lineage>
        <taxon>Bacteria</taxon>
        <taxon>Bacillati</taxon>
        <taxon>Bacillota</taxon>
        <taxon>Bacilli</taxon>
        <taxon>Bacillales</taxon>
        <taxon>Paenibacillaceae</taxon>
        <taxon>Paenibacillus</taxon>
    </lineage>
</organism>
<proteinExistence type="predicted"/>
<gene>
    <name evidence="2" type="ORF">GC097_01360</name>
</gene>
<name>A0ABX1ZFM3_9BACL</name>
<feature type="transmembrane region" description="Helical" evidence="1">
    <location>
        <begin position="7"/>
        <end position="39"/>
    </location>
</feature>
<accession>A0ABX1ZFM3</accession>
<dbReference type="RefSeq" id="WP_171681556.1">
    <property type="nucleotide sequence ID" value="NZ_WHNZ01000007.1"/>
</dbReference>
<keyword evidence="3" id="KW-1185">Reference proteome</keyword>
<evidence type="ECO:0000313" key="2">
    <source>
        <dbReference type="EMBL" id="NOU98675.1"/>
    </source>
</evidence>
<keyword evidence="1" id="KW-0472">Membrane</keyword>
<evidence type="ECO:0000313" key="3">
    <source>
        <dbReference type="Proteomes" id="UP000618579"/>
    </source>
</evidence>
<protein>
    <submittedName>
        <fullName evidence="2">Uncharacterized protein</fullName>
    </submittedName>
</protein>